<evidence type="ECO:0000313" key="2">
    <source>
        <dbReference type="EMBL" id="MBE0462830.1"/>
    </source>
</evidence>
<reference evidence="2 3" key="1">
    <citation type="submission" date="2020-07" db="EMBL/GenBank/DDBJ databases">
        <title>Halophilic bacteria isolated from french cheeses.</title>
        <authorList>
            <person name="Kothe C.I."/>
            <person name="Farah-Kraiem B."/>
            <person name="Renault P."/>
            <person name="Dridi B."/>
        </authorList>
    </citation>
    <scope>NUCLEOTIDE SEQUENCE [LARGE SCALE GENOMIC DNA]</scope>
    <source>
        <strain evidence="2 3">FME20</strain>
    </source>
</reference>
<accession>A0ABR9FW12</accession>
<dbReference type="PROSITE" id="PS51257">
    <property type="entry name" value="PROKAR_LIPOPROTEIN"/>
    <property type="match status" value="1"/>
</dbReference>
<evidence type="ECO:0000256" key="1">
    <source>
        <dbReference type="SAM" id="MobiDB-lite"/>
    </source>
</evidence>
<gene>
    <name evidence="2" type="ORF">EI547_05080</name>
</gene>
<dbReference type="RefSeq" id="WP_192537412.1">
    <property type="nucleotide sequence ID" value="NZ_RRZB01000008.1"/>
</dbReference>
<name>A0ABR9FW12_9GAMM</name>
<protein>
    <submittedName>
        <fullName evidence="2">Pilus assembly protein PilP</fullName>
    </submittedName>
</protein>
<dbReference type="Proteomes" id="UP001645038">
    <property type="component" value="Unassembled WGS sequence"/>
</dbReference>
<dbReference type="InterPro" id="IPR007446">
    <property type="entry name" value="PilP"/>
</dbReference>
<comment type="caution">
    <text evidence="2">The sequence shown here is derived from an EMBL/GenBank/DDBJ whole genome shotgun (WGS) entry which is preliminary data.</text>
</comment>
<keyword evidence="3" id="KW-1185">Reference proteome</keyword>
<dbReference type="Gene3D" id="2.30.30.830">
    <property type="match status" value="1"/>
</dbReference>
<sequence>MKWLASLLAALWLTGCHGPELDQLDATLEALRLSPNPQSVESHEPFSVPSVPGYHFAERRSPFQASARVPEQALVQSGTQAPDPQRPLEPLEYYPLSALRLVGTLTMQGRRTALIETPGETVISAQVGAFIGEEYGRITHITEQDIRITERIATPQGWQEHQTSLALKTSP</sequence>
<organism evidence="2 3">
    <name type="scientific">Halomonas colorata</name>
    <dbReference type="NCBI Taxonomy" id="2742615"/>
    <lineage>
        <taxon>Bacteria</taxon>
        <taxon>Pseudomonadati</taxon>
        <taxon>Pseudomonadota</taxon>
        <taxon>Gammaproteobacteria</taxon>
        <taxon>Oceanospirillales</taxon>
        <taxon>Halomonadaceae</taxon>
        <taxon>Halomonas</taxon>
    </lineage>
</organism>
<dbReference type="Pfam" id="PF04351">
    <property type="entry name" value="PilP"/>
    <property type="match status" value="1"/>
</dbReference>
<proteinExistence type="predicted"/>
<dbReference type="EMBL" id="RRZB01000008">
    <property type="protein sequence ID" value="MBE0462830.1"/>
    <property type="molecule type" value="Genomic_DNA"/>
</dbReference>
<feature type="region of interest" description="Disordered" evidence="1">
    <location>
        <begin position="69"/>
        <end position="88"/>
    </location>
</feature>
<evidence type="ECO:0000313" key="3">
    <source>
        <dbReference type="Proteomes" id="UP001645038"/>
    </source>
</evidence>